<feature type="region of interest" description="Disordered" evidence="1">
    <location>
        <begin position="298"/>
        <end position="434"/>
    </location>
</feature>
<protein>
    <submittedName>
        <fullName evidence="2">Uncharacterized protein</fullName>
    </submittedName>
</protein>
<feature type="compositionally biased region" description="Acidic residues" evidence="1">
    <location>
        <begin position="264"/>
        <end position="274"/>
    </location>
</feature>
<feature type="compositionally biased region" description="Low complexity" evidence="1">
    <location>
        <begin position="275"/>
        <end position="284"/>
    </location>
</feature>
<feature type="region of interest" description="Disordered" evidence="1">
    <location>
        <begin position="67"/>
        <end position="91"/>
    </location>
</feature>
<reference evidence="2 3" key="1">
    <citation type="submission" date="2024-01" db="EMBL/GenBank/DDBJ databases">
        <title>A draft genome for the cacao thread blight pathogen Marasmiellus scandens.</title>
        <authorList>
            <person name="Baruah I.K."/>
            <person name="Leung J."/>
            <person name="Bukari Y."/>
            <person name="Amoako-Attah I."/>
            <person name="Meinhardt L.W."/>
            <person name="Bailey B.A."/>
            <person name="Cohen S.P."/>
        </authorList>
    </citation>
    <scope>NUCLEOTIDE SEQUENCE [LARGE SCALE GENOMIC DNA]</scope>
    <source>
        <strain evidence="2 3">GH-19</strain>
    </source>
</reference>
<feature type="region of interest" description="Disordered" evidence="1">
    <location>
        <begin position="20"/>
        <end position="40"/>
    </location>
</feature>
<feature type="region of interest" description="Disordered" evidence="1">
    <location>
        <begin position="105"/>
        <end position="131"/>
    </location>
</feature>
<evidence type="ECO:0000256" key="1">
    <source>
        <dbReference type="SAM" id="MobiDB-lite"/>
    </source>
</evidence>
<dbReference type="Proteomes" id="UP001498398">
    <property type="component" value="Unassembled WGS sequence"/>
</dbReference>
<gene>
    <name evidence="2" type="ORF">VKT23_008752</name>
</gene>
<dbReference type="EMBL" id="JBANRG010000014">
    <property type="protein sequence ID" value="KAK7460823.1"/>
    <property type="molecule type" value="Genomic_DNA"/>
</dbReference>
<keyword evidence="3" id="KW-1185">Reference proteome</keyword>
<feature type="compositionally biased region" description="Polar residues" evidence="1">
    <location>
        <begin position="117"/>
        <end position="130"/>
    </location>
</feature>
<organism evidence="2 3">
    <name type="scientific">Marasmiellus scandens</name>
    <dbReference type="NCBI Taxonomy" id="2682957"/>
    <lineage>
        <taxon>Eukaryota</taxon>
        <taxon>Fungi</taxon>
        <taxon>Dikarya</taxon>
        <taxon>Basidiomycota</taxon>
        <taxon>Agaricomycotina</taxon>
        <taxon>Agaricomycetes</taxon>
        <taxon>Agaricomycetidae</taxon>
        <taxon>Agaricales</taxon>
        <taxon>Marasmiineae</taxon>
        <taxon>Omphalotaceae</taxon>
        <taxon>Marasmiellus</taxon>
    </lineage>
</organism>
<evidence type="ECO:0000313" key="2">
    <source>
        <dbReference type="EMBL" id="KAK7460823.1"/>
    </source>
</evidence>
<feature type="compositionally biased region" description="Low complexity" evidence="1">
    <location>
        <begin position="405"/>
        <end position="421"/>
    </location>
</feature>
<feature type="compositionally biased region" description="Basic and acidic residues" evidence="1">
    <location>
        <begin position="242"/>
        <end position="263"/>
    </location>
</feature>
<name>A0ABR1JFH9_9AGAR</name>
<feature type="compositionally biased region" description="Polar residues" evidence="1">
    <location>
        <begin position="347"/>
        <end position="389"/>
    </location>
</feature>
<feature type="compositionally biased region" description="Low complexity" evidence="1">
    <location>
        <begin position="326"/>
        <end position="346"/>
    </location>
</feature>
<comment type="caution">
    <text evidence="2">The sequence shown here is derived from an EMBL/GenBank/DDBJ whole genome shotgun (WGS) entry which is preliminary data.</text>
</comment>
<feature type="compositionally biased region" description="Polar residues" evidence="1">
    <location>
        <begin position="25"/>
        <end position="40"/>
    </location>
</feature>
<sequence length="434" mass="47620">MGESDWTAPESWKSYCTLRNRGQHTRGSANGSRSDGGLYTTQSRIVRSTLDLSQSKSPHCRRSHALISEKAKELPRPPTSPMNSEINSKPILPALQPVRATVNDEPFPSSGHPIRPSPSQSEYISRSPESPFSCHQRRRAVSCEHLSKLVETVRNIKVPKITGGREPCHLRKWIAGSKGATDPPFFSSSKEKHLYQNKCALAATKIDIAISKATRPYPPSQEKQDFDPAVLYDSMSYVEGKGKEKAADVSSTHSEDDERRSSYDGDESDMDSDTESSCSSCTSSESIPIMVTATKATRLRPLPVPSPLPPKESCSLNNSKTDKVSVKSVSISSTLSPSVHSSPRSSLQTRSRGSIDTPPSSTTHFSPITTPRLSSRPLTPSDLNQIQQKFNRDRDLPPLPPPSPTRNTSPASNHTSSIRSRTPIRRVPEPVVFV</sequence>
<feature type="region of interest" description="Disordered" evidence="1">
    <location>
        <begin position="242"/>
        <end position="284"/>
    </location>
</feature>
<proteinExistence type="predicted"/>
<accession>A0ABR1JFH9</accession>
<evidence type="ECO:0000313" key="3">
    <source>
        <dbReference type="Proteomes" id="UP001498398"/>
    </source>
</evidence>